<dbReference type="Pfam" id="PF03476">
    <property type="entry name" value="MOSC_N"/>
    <property type="match status" value="1"/>
</dbReference>
<dbReference type="GeneID" id="9807749"/>
<dbReference type="PROSITE" id="PS51340">
    <property type="entry name" value="MOSC"/>
    <property type="match status" value="1"/>
</dbReference>
<reference evidence="6 7" key="1">
    <citation type="submission" date="2019-12" db="EMBL/GenBank/DDBJ databases">
        <title>Chromosome-level assembly of the Caenorhabditis remanei genome.</title>
        <authorList>
            <person name="Teterina A.A."/>
            <person name="Willis J.H."/>
            <person name="Phillips P.C."/>
        </authorList>
    </citation>
    <scope>NUCLEOTIDE SEQUENCE [LARGE SCALE GENOMIC DNA]</scope>
    <source>
        <strain evidence="6 7">PX506</strain>
        <tissue evidence="6">Whole organism</tissue>
    </source>
</reference>
<dbReference type="HAMAP" id="MF_03050">
    <property type="entry name" value="MOCOS"/>
    <property type="match status" value="1"/>
</dbReference>
<dbReference type="PANTHER" id="PTHR14237:SF80">
    <property type="entry name" value="MOLYBDENUM COFACTOR SULFURASE"/>
    <property type="match status" value="1"/>
</dbReference>
<protein>
    <recommendedName>
        <fullName evidence="4">Molybdenum cofactor sulfurase</fullName>
        <shortName evidence="4">MCS</shortName>
        <shortName evidence="4">MOS</shortName>
        <shortName evidence="4">MoCo sulfurase</shortName>
        <ecNumber evidence="4">2.8.1.9</ecNumber>
    </recommendedName>
    <alternativeName>
        <fullName evidence="4">Molybdenum cofactor sulfurtransferase</fullName>
    </alternativeName>
</protein>
<keyword evidence="2 4" id="KW-0663">Pyridoxal phosphate</keyword>
<keyword evidence="1 4" id="KW-0808">Transferase</keyword>
<evidence type="ECO:0000256" key="4">
    <source>
        <dbReference type="HAMAP-Rule" id="MF_03050"/>
    </source>
</evidence>
<dbReference type="RefSeq" id="XP_003106294.2">
    <property type="nucleotide sequence ID" value="XM_003106246.2"/>
</dbReference>
<feature type="active site" evidence="4">
    <location>
        <position position="369"/>
    </location>
</feature>
<dbReference type="Pfam" id="PF03473">
    <property type="entry name" value="MOSC"/>
    <property type="match status" value="1"/>
</dbReference>
<dbReference type="GO" id="GO:0030151">
    <property type="term" value="F:molybdenum ion binding"/>
    <property type="evidence" value="ECO:0007669"/>
    <property type="project" value="UniProtKB-UniRule"/>
</dbReference>
<dbReference type="InterPro" id="IPR005302">
    <property type="entry name" value="MoCF_Sase_C"/>
</dbReference>
<evidence type="ECO:0000313" key="7">
    <source>
        <dbReference type="Proteomes" id="UP000483820"/>
    </source>
</evidence>
<dbReference type="KEGG" id="crq:GCK72_025536"/>
<dbReference type="Gene3D" id="3.40.640.10">
    <property type="entry name" value="Type I PLP-dependent aspartate aminotransferase-like (Major domain)"/>
    <property type="match status" value="1"/>
</dbReference>
<dbReference type="GO" id="GO:0006777">
    <property type="term" value="P:Mo-molybdopterin cofactor biosynthetic process"/>
    <property type="evidence" value="ECO:0007669"/>
    <property type="project" value="UniProtKB-UniRule"/>
</dbReference>
<evidence type="ECO:0000256" key="2">
    <source>
        <dbReference type="ARBA" id="ARBA00022898"/>
    </source>
</evidence>
<evidence type="ECO:0000313" key="6">
    <source>
        <dbReference type="EMBL" id="KAF1749069.1"/>
    </source>
</evidence>
<keyword evidence="3 4" id="KW-0501">Molybdenum cofactor biosynthesis</keyword>
<dbReference type="GO" id="GO:0016829">
    <property type="term" value="F:lyase activity"/>
    <property type="evidence" value="ECO:0007669"/>
    <property type="project" value="UniProtKB-UniRule"/>
</dbReference>
<organism evidence="6 7">
    <name type="scientific">Caenorhabditis remanei</name>
    <name type="common">Caenorhabditis vulgaris</name>
    <dbReference type="NCBI Taxonomy" id="31234"/>
    <lineage>
        <taxon>Eukaryota</taxon>
        <taxon>Metazoa</taxon>
        <taxon>Ecdysozoa</taxon>
        <taxon>Nematoda</taxon>
        <taxon>Chromadorea</taxon>
        <taxon>Rhabditida</taxon>
        <taxon>Rhabditina</taxon>
        <taxon>Rhabditomorpha</taxon>
        <taxon>Rhabditoidea</taxon>
        <taxon>Rhabditidae</taxon>
        <taxon>Peloderinae</taxon>
        <taxon>Caenorhabditis</taxon>
    </lineage>
</organism>
<dbReference type="PANTHER" id="PTHR14237">
    <property type="entry name" value="MOLYBDOPTERIN COFACTOR SULFURASE MOSC"/>
    <property type="match status" value="1"/>
</dbReference>
<dbReference type="SUPFAM" id="SSF141673">
    <property type="entry name" value="MOSC N-terminal domain-like"/>
    <property type="match status" value="1"/>
</dbReference>
<dbReference type="GO" id="GO:0008265">
    <property type="term" value="F:molybdenum cofactor sulfurtransferase activity"/>
    <property type="evidence" value="ECO:0007669"/>
    <property type="project" value="UniProtKB-UniRule"/>
</dbReference>
<comment type="caution">
    <text evidence="6">The sequence shown here is derived from an EMBL/GenBank/DDBJ whole genome shotgun (WGS) entry which is preliminary data.</text>
</comment>
<comment type="similarity">
    <text evidence="4">Belongs to the class-V pyridoxal-phosphate-dependent aminotransferase family. MOCOS subfamily.</text>
</comment>
<dbReference type="InterPro" id="IPR015424">
    <property type="entry name" value="PyrdxlP-dep_Trfase"/>
</dbReference>
<name>A0A6A5G3E4_CAERE</name>
<sequence>MPYLDHAGSTLPSKTQLEEIAKLQSNLILANPHSHHATAIKTQQIVNSARLRILRYFNTTPDDYFVVFTNNTTHGLKIVAENFKFGNKREDGLVSEISTVLKGGSGNFAYFHDSHHSVVGMRHVVNGKVNAISCVDENDIWEYNTPEVTNSLFAFTAMSNFCGKKYDLDGIKKLQEKGWSVCMDAAGLVSTSQPDFSVCKPNFIAFSFYKIFGYPTGIGALLVRKDSAHLIEKTSFAGGTVQSVDEMSLFFILREFERAYEEGTLNSYGIVQLQKGFEEIERYGGMQKIQNLTYQLRCKAVKMLALKLHPNGKKVVEIYSQPDSQINPASQGAIVAFNLLRNDGGYYGYTEVEKMCAIFGIELRTGCFCNIGACKKYLGITSEMIRENMNKGKRCGDEIDLINGRPTGAIRISFGRTSTEQDIDALEQMIDTCFVGSSDRLISSGPKALKLEAYLPTVVNLFSFPIKSVGSVPKERYELTARGFKHDRDFLIVKDDVTLNLKLHPELCRLTAIIVNDDSLQIQTFDQNDNFVIPMSLSLKENDAKVVCKKTIATLDCGDKVGKWLENALDMPNCRLLRVAEESKKNFVNDLPFLLINEASVYMLSRHINMEVQDILTRFRSNIVVRGLPPFIEDTAKRLSIENCEFEVVNKCTRCEMICVDPMTGEKDPSLLLALRDYRNKQKMTFGIYIRQTNFESGQFLQSGMPVKFFTE</sequence>
<comment type="cofactor">
    <cofactor evidence="4">
        <name>pyridoxal 5'-phosphate</name>
        <dbReference type="ChEBI" id="CHEBI:597326"/>
    </cofactor>
</comment>
<dbReference type="InterPro" id="IPR015421">
    <property type="entry name" value="PyrdxlP-dep_Trfase_major"/>
</dbReference>
<dbReference type="GO" id="GO:0030170">
    <property type="term" value="F:pyridoxal phosphate binding"/>
    <property type="evidence" value="ECO:0007669"/>
    <property type="project" value="UniProtKB-UniRule"/>
</dbReference>
<dbReference type="InterPro" id="IPR011037">
    <property type="entry name" value="Pyrv_Knase-like_insert_dom_sf"/>
</dbReference>
<dbReference type="InterPro" id="IPR000192">
    <property type="entry name" value="Aminotrans_V_dom"/>
</dbReference>
<dbReference type="AlphaFoldDB" id="A0A6A5G3E4"/>
<proteinExistence type="inferred from homology"/>
<comment type="function">
    <text evidence="4">Sulfurates the molybdenum cofactor. Sulfation of molybdenum is essential for xanthine dehydrogenase (XDH) and aldehyde oxidase (ADO) enzymes in which molybdenum cofactor is liganded by 1 oxygen and 1 sulfur atom in active form.</text>
</comment>
<dbReference type="InterPro" id="IPR028886">
    <property type="entry name" value="MoCo_sulfurase"/>
</dbReference>
<feature type="modified residue" description="N6-(pyridoxal phosphate)lysine" evidence="4">
    <location>
        <position position="210"/>
    </location>
</feature>
<dbReference type="Proteomes" id="UP000483820">
    <property type="component" value="Chromosome X"/>
</dbReference>
<comment type="catalytic activity">
    <reaction evidence="4">
        <text>Mo-molybdopterin + L-cysteine + AH2 = thio-Mo-molybdopterin + L-alanine + A + H2O</text>
        <dbReference type="Rhea" id="RHEA:42636"/>
        <dbReference type="ChEBI" id="CHEBI:13193"/>
        <dbReference type="ChEBI" id="CHEBI:15377"/>
        <dbReference type="ChEBI" id="CHEBI:17499"/>
        <dbReference type="ChEBI" id="CHEBI:35235"/>
        <dbReference type="ChEBI" id="CHEBI:57972"/>
        <dbReference type="ChEBI" id="CHEBI:71302"/>
        <dbReference type="ChEBI" id="CHEBI:82685"/>
        <dbReference type="EC" id="2.8.1.9"/>
    </reaction>
</comment>
<dbReference type="InterPro" id="IPR005303">
    <property type="entry name" value="MOCOS_middle"/>
</dbReference>
<gene>
    <name evidence="6" type="ORF">GCK72_025536</name>
</gene>
<accession>A0A6A5G3E4</accession>
<dbReference type="EC" id="2.8.1.9" evidence="4"/>
<evidence type="ECO:0000259" key="5">
    <source>
        <dbReference type="PROSITE" id="PS51340"/>
    </source>
</evidence>
<dbReference type="SUPFAM" id="SSF50800">
    <property type="entry name" value="PK beta-barrel domain-like"/>
    <property type="match status" value="1"/>
</dbReference>
<dbReference type="SUPFAM" id="SSF53383">
    <property type="entry name" value="PLP-dependent transferases"/>
    <property type="match status" value="1"/>
</dbReference>
<feature type="domain" description="MOSC" evidence="5">
    <location>
        <begin position="566"/>
        <end position="710"/>
    </location>
</feature>
<dbReference type="CTD" id="9807749"/>
<dbReference type="Pfam" id="PF00266">
    <property type="entry name" value="Aminotran_5"/>
    <property type="match status" value="1"/>
</dbReference>
<dbReference type="EMBL" id="WUAV01000006">
    <property type="protein sequence ID" value="KAF1749069.1"/>
    <property type="molecule type" value="Genomic_DNA"/>
</dbReference>
<evidence type="ECO:0000256" key="3">
    <source>
        <dbReference type="ARBA" id="ARBA00023150"/>
    </source>
</evidence>
<evidence type="ECO:0000256" key="1">
    <source>
        <dbReference type="ARBA" id="ARBA00022679"/>
    </source>
</evidence>